<sequence length="224" mass="25608">MGVKINGKIISHLFYADDLVLIAENEEDLQHLLTLLSKWCDINNMKINTDKSKIMHFRPPSKQKTNFNFKCNDDVMECVESYRYLGLMLTDTLDYNVTAKHVAQSATRALGLIIAKFKALGGMPYEVFSKLYEACVWPTISYGAAIWGTREFSCINAVQHRAARFFLGVGKYTPNAAVNGDIGWTPPIVKQWKAFITHWIRLSNMDTNRLNNLMFRAISYHNKC</sequence>
<evidence type="ECO:0000259" key="1">
    <source>
        <dbReference type="PROSITE" id="PS50878"/>
    </source>
</evidence>
<dbReference type="PANTHER" id="PTHR47027:SF20">
    <property type="entry name" value="REVERSE TRANSCRIPTASE-LIKE PROTEIN WITH RNA-DIRECTED DNA POLYMERASE DOMAIN"/>
    <property type="match status" value="1"/>
</dbReference>
<dbReference type="Pfam" id="PF00078">
    <property type="entry name" value="RVT_1"/>
    <property type="match status" value="1"/>
</dbReference>
<name>A0A9D4RB30_DREPO</name>
<reference evidence="2" key="2">
    <citation type="submission" date="2020-11" db="EMBL/GenBank/DDBJ databases">
        <authorList>
            <person name="McCartney M.A."/>
            <person name="Auch B."/>
            <person name="Kono T."/>
            <person name="Mallez S."/>
            <person name="Becker A."/>
            <person name="Gohl D.M."/>
            <person name="Silverstein K.A.T."/>
            <person name="Koren S."/>
            <person name="Bechman K.B."/>
            <person name="Herman A."/>
            <person name="Abrahante J.E."/>
            <person name="Garbe J."/>
        </authorList>
    </citation>
    <scope>NUCLEOTIDE SEQUENCE</scope>
    <source>
        <strain evidence="2">Duluth1</strain>
        <tissue evidence="2">Whole animal</tissue>
    </source>
</reference>
<dbReference type="AlphaFoldDB" id="A0A9D4RB30"/>
<organism evidence="2 3">
    <name type="scientific">Dreissena polymorpha</name>
    <name type="common">Zebra mussel</name>
    <name type="synonym">Mytilus polymorpha</name>
    <dbReference type="NCBI Taxonomy" id="45954"/>
    <lineage>
        <taxon>Eukaryota</taxon>
        <taxon>Metazoa</taxon>
        <taxon>Spiralia</taxon>
        <taxon>Lophotrochozoa</taxon>
        <taxon>Mollusca</taxon>
        <taxon>Bivalvia</taxon>
        <taxon>Autobranchia</taxon>
        <taxon>Heteroconchia</taxon>
        <taxon>Euheterodonta</taxon>
        <taxon>Imparidentia</taxon>
        <taxon>Neoheterodontei</taxon>
        <taxon>Myida</taxon>
        <taxon>Dreissenoidea</taxon>
        <taxon>Dreissenidae</taxon>
        <taxon>Dreissena</taxon>
    </lineage>
</organism>
<evidence type="ECO:0000313" key="3">
    <source>
        <dbReference type="Proteomes" id="UP000828390"/>
    </source>
</evidence>
<feature type="domain" description="Reverse transcriptase" evidence="1">
    <location>
        <begin position="1"/>
        <end position="89"/>
    </location>
</feature>
<accession>A0A9D4RB30</accession>
<proteinExistence type="predicted"/>
<reference evidence="2" key="1">
    <citation type="journal article" date="2019" name="bioRxiv">
        <title>The Genome of the Zebra Mussel, Dreissena polymorpha: A Resource for Invasive Species Research.</title>
        <authorList>
            <person name="McCartney M.A."/>
            <person name="Auch B."/>
            <person name="Kono T."/>
            <person name="Mallez S."/>
            <person name="Zhang Y."/>
            <person name="Obille A."/>
            <person name="Becker A."/>
            <person name="Abrahante J.E."/>
            <person name="Garbe J."/>
            <person name="Badalamenti J.P."/>
            <person name="Herman A."/>
            <person name="Mangelson H."/>
            <person name="Liachko I."/>
            <person name="Sullivan S."/>
            <person name="Sone E.D."/>
            <person name="Koren S."/>
            <person name="Silverstein K.A.T."/>
            <person name="Beckman K.B."/>
            <person name="Gohl D.M."/>
        </authorList>
    </citation>
    <scope>NUCLEOTIDE SEQUENCE</scope>
    <source>
        <strain evidence="2">Duluth1</strain>
        <tissue evidence="2">Whole animal</tissue>
    </source>
</reference>
<dbReference type="SUPFAM" id="SSF56672">
    <property type="entry name" value="DNA/RNA polymerases"/>
    <property type="match status" value="1"/>
</dbReference>
<dbReference type="PRINTS" id="PR01345">
    <property type="entry name" value="CERVTRCPTASE"/>
</dbReference>
<protein>
    <recommendedName>
        <fullName evidence="1">Reverse transcriptase domain-containing protein</fullName>
    </recommendedName>
</protein>
<dbReference type="EMBL" id="JAIWYP010000003">
    <property type="protein sequence ID" value="KAH3859830.1"/>
    <property type="molecule type" value="Genomic_DNA"/>
</dbReference>
<keyword evidence="3" id="KW-1185">Reference proteome</keyword>
<dbReference type="InterPro" id="IPR043502">
    <property type="entry name" value="DNA/RNA_pol_sf"/>
</dbReference>
<dbReference type="PROSITE" id="PS50878">
    <property type="entry name" value="RT_POL"/>
    <property type="match status" value="1"/>
</dbReference>
<evidence type="ECO:0000313" key="2">
    <source>
        <dbReference type="EMBL" id="KAH3859830.1"/>
    </source>
</evidence>
<gene>
    <name evidence="2" type="ORF">DPMN_102651</name>
</gene>
<comment type="caution">
    <text evidence="2">The sequence shown here is derived from an EMBL/GenBank/DDBJ whole genome shotgun (WGS) entry which is preliminary data.</text>
</comment>
<dbReference type="InterPro" id="IPR000477">
    <property type="entry name" value="RT_dom"/>
</dbReference>
<dbReference type="PANTHER" id="PTHR47027">
    <property type="entry name" value="REVERSE TRANSCRIPTASE DOMAIN-CONTAINING PROTEIN"/>
    <property type="match status" value="1"/>
</dbReference>
<dbReference type="Proteomes" id="UP000828390">
    <property type="component" value="Unassembled WGS sequence"/>
</dbReference>